<evidence type="ECO:0000256" key="2">
    <source>
        <dbReference type="ARBA" id="ARBA00008685"/>
    </source>
</evidence>
<feature type="transmembrane region" description="Helical" evidence="13">
    <location>
        <begin position="376"/>
        <end position="402"/>
    </location>
</feature>
<evidence type="ECO:0000256" key="9">
    <source>
        <dbReference type="ARBA" id="ARBA00023170"/>
    </source>
</evidence>
<organism evidence="16 17">
    <name type="scientific">Daphnia magna</name>
    <dbReference type="NCBI Taxonomy" id="35525"/>
    <lineage>
        <taxon>Eukaryota</taxon>
        <taxon>Metazoa</taxon>
        <taxon>Ecdysozoa</taxon>
        <taxon>Arthropoda</taxon>
        <taxon>Crustacea</taxon>
        <taxon>Branchiopoda</taxon>
        <taxon>Diplostraca</taxon>
        <taxon>Cladocera</taxon>
        <taxon>Anomopoda</taxon>
        <taxon>Daphniidae</taxon>
        <taxon>Daphnia</taxon>
    </lineage>
</organism>
<dbReference type="InterPro" id="IPR001508">
    <property type="entry name" value="Iono_Glu_rcpt_met"/>
</dbReference>
<dbReference type="PRINTS" id="PR00177">
    <property type="entry name" value="NMDARECEPTOR"/>
</dbReference>
<evidence type="ECO:0000313" key="16">
    <source>
        <dbReference type="EMBL" id="KAK4013130.1"/>
    </source>
</evidence>
<keyword evidence="6 13" id="KW-1133">Transmembrane helix</keyword>
<dbReference type="SUPFAM" id="SSF53850">
    <property type="entry name" value="Periplasmic binding protein-like II"/>
    <property type="match status" value="1"/>
</dbReference>
<dbReference type="InterPro" id="IPR001320">
    <property type="entry name" value="Iontro_rcpt_C"/>
</dbReference>
<dbReference type="InterPro" id="IPR052192">
    <property type="entry name" value="Insect_Ionotropic_Sensory_Rcpt"/>
</dbReference>
<keyword evidence="12" id="KW-0407">Ion channel</keyword>
<proteinExistence type="inferred from homology"/>
<dbReference type="Gene3D" id="3.40.190.10">
    <property type="entry name" value="Periplasmic binding protein-like II"/>
    <property type="match status" value="1"/>
</dbReference>
<evidence type="ECO:0000256" key="6">
    <source>
        <dbReference type="ARBA" id="ARBA00022989"/>
    </source>
</evidence>
<dbReference type="Pfam" id="PF10613">
    <property type="entry name" value="Lig_chan-Glu_bd"/>
    <property type="match status" value="1"/>
</dbReference>
<evidence type="ECO:0000256" key="11">
    <source>
        <dbReference type="ARBA" id="ARBA00023286"/>
    </source>
</evidence>
<dbReference type="EMBL" id="JAOYFB010000004">
    <property type="protein sequence ID" value="KAK4013130.1"/>
    <property type="molecule type" value="Genomic_DNA"/>
</dbReference>
<keyword evidence="9" id="KW-0675">Receptor</keyword>
<evidence type="ECO:0000313" key="17">
    <source>
        <dbReference type="Proteomes" id="UP001234178"/>
    </source>
</evidence>
<feature type="domain" description="Ionotropic glutamate receptor L-glutamate and glycine-binding" evidence="15">
    <location>
        <begin position="10"/>
        <end position="92"/>
    </location>
</feature>
<protein>
    <recommendedName>
        <fullName evidence="18">Ionotropic glutamate receptor C-terminal domain-containing protein</fullName>
    </recommendedName>
</protein>
<feature type="transmembrane region" description="Helical" evidence="13">
    <location>
        <begin position="110"/>
        <end position="129"/>
    </location>
</feature>
<keyword evidence="7" id="KW-0406">Ion transport</keyword>
<name>A0ABQ9ZJM8_9CRUS</name>
<keyword evidence="11" id="KW-1071">Ligand-gated ion channel</keyword>
<evidence type="ECO:0000256" key="7">
    <source>
        <dbReference type="ARBA" id="ARBA00023065"/>
    </source>
</evidence>
<evidence type="ECO:0008006" key="18">
    <source>
        <dbReference type="Google" id="ProtNLM"/>
    </source>
</evidence>
<keyword evidence="3" id="KW-0813">Transport</keyword>
<accession>A0ABQ9ZJM8</accession>
<dbReference type="Pfam" id="PF00060">
    <property type="entry name" value="Lig_chan"/>
    <property type="match status" value="1"/>
</dbReference>
<evidence type="ECO:0000259" key="14">
    <source>
        <dbReference type="Pfam" id="PF00060"/>
    </source>
</evidence>
<evidence type="ECO:0000256" key="4">
    <source>
        <dbReference type="ARBA" id="ARBA00022475"/>
    </source>
</evidence>
<dbReference type="PANTHER" id="PTHR42643:SF24">
    <property type="entry name" value="IONOTROPIC RECEPTOR 60A"/>
    <property type="match status" value="1"/>
</dbReference>
<reference evidence="16 17" key="1">
    <citation type="journal article" date="2023" name="Nucleic Acids Res.">
        <title>The hologenome of Daphnia magna reveals possible DNA methylation and microbiome-mediated evolution of the host genome.</title>
        <authorList>
            <person name="Chaturvedi A."/>
            <person name="Li X."/>
            <person name="Dhandapani V."/>
            <person name="Marshall H."/>
            <person name="Kissane S."/>
            <person name="Cuenca-Cambronero M."/>
            <person name="Asole G."/>
            <person name="Calvet F."/>
            <person name="Ruiz-Romero M."/>
            <person name="Marangio P."/>
            <person name="Guigo R."/>
            <person name="Rago D."/>
            <person name="Mirbahai L."/>
            <person name="Eastwood N."/>
            <person name="Colbourne J.K."/>
            <person name="Zhou J."/>
            <person name="Mallon E."/>
            <person name="Orsini L."/>
        </authorList>
    </citation>
    <scope>NUCLEOTIDE SEQUENCE [LARGE SCALE GENOMIC DNA]</scope>
    <source>
        <strain evidence="16">LRV0_1</strain>
    </source>
</reference>
<evidence type="ECO:0000259" key="15">
    <source>
        <dbReference type="Pfam" id="PF10613"/>
    </source>
</evidence>
<evidence type="ECO:0000256" key="5">
    <source>
        <dbReference type="ARBA" id="ARBA00022692"/>
    </source>
</evidence>
<sequence length="412" mass="46510">MLRNASGHIIKLDGSATKMLNWLSQFYHFTYSVFQINATAIDSSPNQPGLISYLLRKEIDMIISLSPTQSRLSFLDFSHPTLYVPVSFLIPLPDSSVKVEAVVKPFEPKVWLALILAIPCVILALSLLNRHADFFLGYGNTPRMKKEPRWGHTSFYVFGLLLNQGGSHLYGKSLSFYCLGGAWCIATFVIVNAYNSTLISHVTLPKKEPLIKSIYDLRNRPDVHLVTDRNMNTDAVLSAAGTGFLKFLGDRLRDYPKSRCNATKHCVELVKSGSHVYSSGVNSFLYGAIREDYKATGQCNLQLERENFMNLQISWALPKQSQHLKYLNHGIMKMREAGLVDLWNKNFQPDTRECLLNEKASKINKRIIKQLELENLVGSFVVLAIGLLVSLIIFVGEVIIFYRFSHRGTADK</sequence>
<gene>
    <name evidence="16" type="ORF">OUZ56_025370</name>
</gene>
<dbReference type="Proteomes" id="UP001234178">
    <property type="component" value="Unassembled WGS sequence"/>
</dbReference>
<evidence type="ECO:0000256" key="13">
    <source>
        <dbReference type="SAM" id="Phobius"/>
    </source>
</evidence>
<keyword evidence="8 13" id="KW-0472">Membrane</keyword>
<evidence type="ECO:0000256" key="12">
    <source>
        <dbReference type="ARBA" id="ARBA00023303"/>
    </source>
</evidence>
<dbReference type="PANTHER" id="PTHR42643">
    <property type="entry name" value="IONOTROPIC RECEPTOR 20A-RELATED"/>
    <property type="match status" value="1"/>
</dbReference>
<feature type="domain" description="Ionotropic glutamate receptor C-terminal" evidence="14">
    <location>
        <begin position="109"/>
        <end position="387"/>
    </location>
</feature>
<keyword evidence="17" id="KW-1185">Reference proteome</keyword>
<evidence type="ECO:0000256" key="8">
    <source>
        <dbReference type="ARBA" id="ARBA00023136"/>
    </source>
</evidence>
<evidence type="ECO:0000256" key="1">
    <source>
        <dbReference type="ARBA" id="ARBA00004651"/>
    </source>
</evidence>
<dbReference type="Gene3D" id="1.10.287.70">
    <property type="match status" value="1"/>
</dbReference>
<dbReference type="InterPro" id="IPR019594">
    <property type="entry name" value="Glu/Gly-bd"/>
</dbReference>
<evidence type="ECO:0000256" key="3">
    <source>
        <dbReference type="ARBA" id="ARBA00022448"/>
    </source>
</evidence>
<keyword evidence="4" id="KW-1003">Cell membrane</keyword>
<comment type="similarity">
    <text evidence="2">Belongs to the glutamate-gated ion channel (TC 1.A.10.1) family.</text>
</comment>
<comment type="caution">
    <text evidence="16">The sequence shown here is derived from an EMBL/GenBank/DDBJ whole genome shotgun (WGS) entry which is preliminary data.</text>
</comment>
<keyword evidence="10" id="KW-0325">Glycoprotein</keyword>
<comment type="subcellular location">
    <subcellularLocation>
        <location evidence="1">Cell membrane</location>
        <topology evidence="1">Multi-pass membrane protein</topology>
    </subcellularLocation>
</comment>
<keyword evidence="5 13" id="KW-0812">Transmembrane</keyword>
<evidence type="ECO:0000256" key="10">
    <source>
        <dbReference type="ARBA" id="ARBA00023180"/>
    </source>
</evidence>
<feature type="transmembrane region" description="Helical" evidence="13">
    <location>
        <begin position="174"/>
        <end position="194"/>
    </location>
</feature>